<evidence type="ECO:0000256" key="1">
    <source>
        <dbReference type="SAM" id="MobiDB-lite"/>
    </source>
</evidence>
<sequence>MSCGRVGGRSGTAEGEYEEKVDSAGPSPPPPPPLPPPERGRKGVGTPPPPPPPPPCQRQMPLRPGDSRVMIYLLLSPTYYVVSAGAFGSVLVMFTTALRASAAVFLRLI</sequence>
<feature type="region of interest" description="Disordered" evidence="1">
    <location>
        <begin position="1"/>
        <end position="63"/>
    </location>
</feature>
<keyword evidence="4" id="KW-1185">Reference proteome</keyword>
<keyword evidence="2" id="KW-1133">Transmembrane helix</keyword>
<dbReference type="Proteomes" id="UP000325440">
    <property type="component" value="Unassembled WGS sequence"/>
</dbReference>
<feature type="compositionally biased region" description="Gly residues" evidence="1">
    <location>
        <begin position="1"/>
        <end position="10"/>
    </location>
</feature>
<feature type="transmembrane region" description="Helical" evidence="2">
    <location>
        <begin position="79"/>
        <end position="106"/>
    </location>
</feature>
<reference evidence="3 4" key="1">
    <citation type="submission" date="2019-08" db="EMBL/GenBank/DDBJ databases">
        <authorList>
            <person name="Alioto T."/>
            <person name="Alioto T."/>
            <person name="Gomez Garrido J."/>
        </authorList>
    </citation>
    <scope>NUCLEOTIDE SEQUENCE [LARGE SCALE GENOMIC DNA]</scope>
</reference>
<evidence type="ECO:0000313" key="3">
    <source>
        <dbReference type="EMBL" id="VVC28412.1"/>
    </source>
</evidence>
<evidence type="ECO:0000256" key="2">
    <source>
        <dbReference type="SAM" id="Phobius"/>
    </source>
</evidence>
<evidence type="ECO:0000313" key="4">
    <source>
        <dbReference type="Proteomes" id="UP000325440"/>
    </source>
</evidence>
<keyword evidence="2" id="KW-0472">Membrane</keyword>
<feature type="compositionally biased region" description="Pro residues" evidence="1">
    <location>
        <begin position="26"/>
        <end position="37"/>
    </location>
</feature>
<dbReference type="EMBL" id="CABPRJ010000480">
    <property type="protein sequence ID" value="VVC28412.1"/>
    <property type="molecule type" value="Genomic_DNA"/>
</dbReference>
<organism evidence="3 4">
    <name type="scientific">Cinara cedri</name>
    <dbReference type="NCBI Taxonomy" id="506608"/>
    <lineage>
        <taxon>Eukaryota</taxon>
        <taxon>Metazoa</taxon>
        <taxon>Ecdysozoa</taxon>
        <taxon>Arthropoda</taxon>
        <taxon>Hexapoda</taxon>
        <taxon>Insecta</taxon>
        <taxon>Pterygota</taxon>
        <taxon>Neoptera</taxon>
        <taxon>Paraneoptera</taxon>
        <taxon>Hemiptera</taxon>
        <taxon>Sternorrhyncha</taxon>
        <taxon>Aphidomorpha</taxon>
        <taxon>Aphidoidea</taxon>
        <taxon>Aphididae</taxon>
        <taxon>Lachninae</taxon>
        <taxon>Cinara</taxon>
    </lineage>
</organism>
<protein>
    <submittedName>
        <fullName evidence="3">Uncharacterized protein</fullName>
    </submittedName>
</protein>
<gene>
    <name evidence="3" type="ORF">CINCED_3A008149</name>
</gene>
<dbReference type="AlphaFoldDB" id="A0A5E4MDF3"/>
<proteinExistence type="predicted"/>
<name>A0A5E4MDF3_9HEMI</name>
<keyword evidence="2" id="KW-0812">Transmembrane</keyword>
<feature type="compositionally biased region" description="Pro residues" evidence="1">
    <location>
        <begin position="46"/>
        <end position="56"/>
    </location>
</feature>
<accession>A0A5E4MDF3</accession>